<accession>A0ABY2XH96</accession>
<organism evidence="2 3">
    <name type="scientific">Arenibacterium halophilum</name>
    <dbReference type="NCBI Taxonomy" id="2583821"/>
    <lineage>
        <taxon>Bacteria</taxon>
        <taxon>Pseudomonadati</taxon>
        <taxon>Pseudomonadota</taxon>
        <taxon>Alphaproteobacteria</taxon>
        <taxon>Rhodobacterales</taxon>
        <taxon>Paracoccaceae</taxon>
        <taxon>Arenibacterium</taxon>
    </lineage>
</organism>
<dbReference type="InterPro" id="IPR038765">
    <property type="entry name" value="Papain-like_cys_pep_sf"/>
</dbReference>
<feature type="domain" description="Peptidase C51" evidence="1">
    <location>
        <begin position="21"/>
        <end position="141"/>
    </location>
</feature>
<evidence type="ECO:0000313" key="3">
    <source>
        <dbReference type="Proteomes" id="UP001191082"/>
    </source>
</evidence>
<gene>
    <name evidence="2" type="ORF">FGK64_06495</name>
</gene>
<evidence type="ECO:0000259" key="1">
    <source>
        <dbReference type="PROSITE" id="PS50911"/>
    </source>
</evidence>
<dbReference type="PROSITE" id="PS50911">
    <property type="entry name" value="CHAP"/>
    <property type="match status" value="1"/>
</dbReference>
<dbReference type="SUPFAM" id="SSF54001">
    <property type="entry name" value="Cysteine proteinases"/>
    <property type="match status" value="1"/>
</dbReference>
<dbReference type="Pfam" id="PF05257">
    <property type="entry name" value="CHAP"/>
    <property type="match status" value="1"/>
</dbReference>
<proteinExistence type="predicted"/>
<dbReference type="Gene3D" id="3.90.1720.10">
    <property type="entry name" value="endopeptidase domain like (from Nostoc punctiforme)"/>
    <property type="match status" value="1"/>
</dbReference>
<dbReference type="InterPro" id="IPR007921">
    <property type="entry name" value="CHAP_dom"/>
</dbReference>
<dbReference type="Proteomes" id="UP001191082">
    <property type="component" value="Unassembled WGS sequence"/>
</dbReference>
<reference evidence="2 3" key="1">
    <citation type="submission" date="2019-05" db="EMBL/GenBank/DDBJ databases">
        <title>Marivita sp. nov. isolated from sea sediment.</title>
        <authorList>
            <person name="Kim W."/>
        </authorList>
    </citation>
    <scope>NUCLEOTIDE SEQUENCE [LARGE SCALE GENOMIC DNA]</scope>
    <source>
        <strain evidence="2 3">CAU 1492</strain>
    </source>
</reference>
<comment type="caution">
    <text evidence="2">The sequence shown here is derived from an EMBL/GenBank/DDBJ whole genome shotgun (WGS) entry which is preliminary data.</text>
</comment>
<name>A0ABY2XH96_9RHOB</name>
<protein>
    <submittedName>
        <fullName evidence="2">CHAP domain-containing protein</fullName>
    </submittedName>
</protein>
<evidence type="ECO:0000313" key="2">
    <source>
        <dbReference type="EMBL" id="TMV15750.1"/>
    </source>
</evidence>
<keyword evidence="3" id="KW-1185">Reference proteome</keyword>
<sequence>MIVFALLLTTAACTTKEQTSGLDPDRQAMAFQAAQKLRAAGQRVWCVPYARNVSGIDIRGNARTWWAQAQDKFSRGNKPQVGAVMAFSGTSKLPLGHVAVVSGVIDSRNIVVDHANWHRNKISQNMAVIDVSDKNDWSAVRVESYEGNFGRVYPVDGFIYPDYEG</sequence>
<dbReference type="EMBL" id="VCPC01000001">
    <property type="protein sequence ID" value="TMV15750.1"/>
    <property type="molecule type" value="Genomic_DNA"/>
</dbReference>